<comment type="similarity">
    <text evidence="2 11">Belongs to the guanylate kinase family.</text>
</comment>
<dbReference type="Proteomes" id="UP001235966">
    <property type="component" value="Unassembled WGS sequence"/>
</dbReference>
<reference evidence="13 14" key="1">
    <citation type="submission" date="2023-07" db="EMBL/GenBank/DDBJ databases">
        <title>Sequencing the genomes of 1000 actinobacteria strains.</title>
        <authorList>
            <person name="Klenk H.-P."/>
        </authorList>
    </citation>
    <scope>NUCLEOTIDE SEQUENCE [LARGE SCALE GENOMIC DNA]</scope>
    <source>
        <strain evidence="13 14">DSM 102162</strain>
    </source>
</reference>
<dbReference type="InterPro" id="IPR027417">
    <property type="entry name" value="P-loop_NTPase"/>
</dbReference>
<keyword evidence="7 11" id="KW-0418">Kinase</keyword>
<dbReference type="EC" id="2.7.4.8" evidence="3 11"/>
<dbReference type="PANTHER" id="PTHR23117:SF13">
    <property type="entry name" value="GUANYLATE KINASE"/>
    <property type="match status" value="1"/>
</dbReference>
<dbReference type="HAMAP" id="MF_00328">
    <property type="entry name" value="Guanylate_kinase"/>
    <property type="match status" value="1"/>
</dbReference>
<keyword evidence="11" id="KW-0963">Cytoplasm</keyword>
<evidence type="ECO:0000256" key="1">
    <source>
        <dbReference type="ARBA" id="ARBA00003531"/>
    </source>
</evidence>
<comment type="caution">
    <text evidence="13">The sequence shown here is derived from an EMBL/GenBank/DDBJ whole genome shotgun (WGS) entry which is preliminary data.</text>
</comment>
<proteinExistence type="inferred from homology"/>
<dbReference type="Pfam" id="PF00625">
    <property type="entry name" value="Guanylate_kin"/>
    <property type="match status" value="1"/>
</dbReference>
<keyword evidence="8 11" id="KW-0067">ATP-binding</keyword>
<dbReference type="NCBIfam" id="TIGR03263">
    <property type="entry name" value="guanyl_kin"/>
    <property type="match status" value="1"/>
</dbReference>
<dbReference type="PROSITE" id="PS00856">
    <property type="entry name" value="GUANYLATE_KINASE_1"/>
    <property type="match status" value="1"/>
</dbReference>
<evidence type="ECO:0000256" key="4">
    <source>
        <dbReference type="ARBA" id="ARBA00016296"/>
    </source>
</evidence>
<dbReference type="EMBL" id="JAUSQW010000001">
    <property type="protein sequence ID" value="MDP9800031.1"/>
    <property type="molecule type" value="Genomic_DNA"/>
</dbReference>
<evidence type="ECO:0000256" key="2">
    <source>
        <dbReference type="ARBA" id="ARBA00005790"/>
    </source>
</evidence>
<dbReference type="InterPro" id="IPR008145">
    <property type="entry name" value="GK/Ca_channel_bsu"/>
</dbReference>
<sequence length="193" mass="21581">MSDERGTIDRMQAFVISGPTAVGKGTVLKELLARAPQLWYSISATTRPARPGESDGVDYYFVSDEQFDEMVESGSMLEWAVVHRMHRYGTPRKPVEDALAAGKTVILELDLAGARQVRESMPEAIQIFLAPPSFEDLQYRLRARGTETQEDQQRRLETAKVELAAESEFDYIVVNDTVAQATDELLQILGVDE</sequence>
<dbReference type="Gene3D" id="3.30.63.10">
    <property type="entry name" value="Guanylate Kinase phosphate binding domain"/>
    <property type="match status" value="1"/>
</dbReference>
<dbReference type="InterPro" id="IPR017665">
    <property type="entry name" value="Guanylate_kinase"/>
</dbReference>
<evidence type="ECO:0000256" key="8">
    <source>
        <dbReference type="ARBA" id="ARBA00022840"/>
    </source>
</evidence>
<evidence type="ECO:0000256" key="10">
    <source>
        <dbReference type="ARBA" id="ARBA00048594"/>
    </source>
</evidence>
<evidence type="ECO:0000256" key="7">
    <source>
        <dbReference type="ARBA" id="ARBA00022777"/>
    </source>
</evidence>
<keyword evidence="14" id="KW-1185">Reference proteome</keyword>
<gene>
    <name evidence="11" type="primary">gmk</name>
    <name evidence="13" type="ORF">J2S49_000107</name>
</gene>
<dbReference type="SMART" id="SM00072">
    <property type="entry name" value="GuKc"/>
    <property type="match status" value="1"/>
</dbReference>
<accession>A0ABT9N9Y9</accession>
<dbReference type="CDD" id="cd00071">
    <property type="entry name" value="GMPK"/>
    <property type="match status" value="1"/>
</dbReference>
<comment type="subcellular location">
    <subcellularLocation>
        <location evidence="11">Cytoplasm</location>
    </subcellularLocation>
</comment>
<dbReference type="InterPro" id="IPR008144">
    <property type="entry name" value="Guanylate_kin-like_dom"/>
</dbReference>
<evidence type="ECO:0000256" key="11">
    <source>
        <dbReference type="HAMAP-Rule" id="MF_00328"/>
    </source>
</evidence>
<keyword evidence="5 11" id="KW-0808">Transferase</keyword>
<evidence type="ECO:0000256" key="5">
    <source>
        <dbReference type="ARBA" id="ARBA00022679"/>
    </source>
</evidence>
<dbReference type="InterPro" id="IPR020590">
    <property type="entry name" value="Guanylate_kinase_CS"/>
</dbReference>
<dbReference type="Gene3D" id="3.40.50.300">
    <property type="entry name" value="P-loop containing nucleotide triphosphate hydrolases"/>
    <property type="match status" value="1"/>
</dbReference>
<evidence type="ECO:0000256" key="6">
    <source>
        <dbReference type="ARBA" id="ARBA00022741"/>
    </source>
</evidence>
<organism evidence="13 14">
    <name type="scientific">Arcanobacterium wilhelmae</name>
    <dbReference type="NCBI Taxonomy" id="1803177"/>
    <lineage>
        <taxon>Bacteria</taxon>
        <taxon>Bacillati</taxon>
        <taxon>Actinomycetota</taxon>
        <taxon>Actinomycetes</taxon>
        <taxon>Actinomycetales</taxon>
        <taxon>Actinomycetaceae</taxon>
        <taxon>Arcanobacterium</taxon>
    </lineage>
</organism>
<evidence type="ECO:0000313" key="13">
    <source>
        <dbReference type="EMBL" id="MDP9800031.1"/>
    </source>
</evidence>
<name>A0ABT9N9Y9_9ACTO</name>
<evidence type="ECO:0000259" key="12">
    <source>
        <dbReference type="PROSITE" id="PS50052"/>
    </source>
</evidence>
<protein>
    <recommendedName>
        <fullName evidence="4 11">Guanylate kinase</fullName>
        <ecNumber evidence="3 11">2.7.4.8</ecNumber>
    </recommendedName>
    <alternativeName>
        <fullName evidence="9 11">GMP kinase</fullName>
    </alternativeName>
</protein>
<comment type="catalytic activity">
    <reaction evidence="10 11">
        <text>GMP + ATP = GDP + ADP</text>
        <dbReference type="Rhea" id="RHEA:20780"/>
        <dbReference type="ChEBI" id="CHEBI:30616"/>
        <dbReference type="ChEBI" id="CHEBI:58115"/>
        <dbReference type="ChEBI" id="CHEBI:58189"/>
        <dbReference type="ChEBI" id="CHEBI:456216"/>
        <dbReference type="EC" id="2.7.4.8"/>
    </reaction>
</comment>
<dbReference type="PANTHER" id="PTHR23117">
    <property type="entry name" value="GUANYLATE KINASE-RELATED"/>
    <property type="match status" value="1"/>
</dbReference>
<dbReference type="PROSITE" id="PS50052">
    <property type="entry name" value="GUANYLATE_KINASE_2"/>
    <property type="match status" value="1"/>
</dbReference>
<dbReference type="SUPFAM" id="SSF52540">
    <property type="entry name" value="P-loop containing nucleoside triphosphate hydrolases"/>
    <property type="match status" value="1"/>
</dbReference>
<evidence type="ECO:0000313" key="14">
    <source>
        <dbReference type="Proteomes" id="UP001235966"/>
    </source>
</evidence>
<feature type="domain" description="Guanylate kinase-like" evidence="12">
    <location>
        <begin position="11"/>
        <end position="190"/>
    </location>
</feature>
<feature type="binding site" evidence="11">
    <location>
        <begin position="18"/>
        <end position="25"/>
    </location>
    <ligand>
        <name>ATP</name>
        <dbReference type="ChEBI" id="CHEBI:30616"/>
    </ligand>
</feature>
<evidence type="ECO:0000256" key="9">
    <source>
        <dbReference type="ARBA" id="ARBA00030128"/>
    </source>
</evidence>
<comment type="function">
    <text evidence="1 11">Essential for recycling GMP and indirectly, cGMP.</text>
</comment>
<dbReference type="GO" id="GO:0004385">
    <property type="term" value="F:GMP kinase activity"/>
    <property type="evidence" value="ECO:0007669"/>
    <property type="project" value="UniProtKB-EC"/>
</dbReference>
<evidence type="ECO:0000256" key="3">
    <source>
        <dbReference type="ARBA" id="ARBA00012961"/>
    </source>
</evidence>
<keyword evidence="6 11" id="KW-0547">Nucleotide-binding</keyword>